<sequence length="222" mass="24545">MNLVLLPGMDGTGALFTPFIEILPPEVNTQTIPLIQKVGVSYQEQAKYVASEIENDSIVIAESYSGMVALELCRQFPEKVKQIVFVASFISRPSSLSRFGGHIPSAFLKLAKKPNWFLLRVLFGGKANDILTGRFIQAMSSVPLDLLKFRLKQVASLKNPTSKLSIPCTYLLARQDVLVSKNVLHVFENTFSKVVVHKLEGTHFLLQTNPEGAWDAIQASAI</sequence>
<evidence type="ECO:0000313" key="4">
    <source>
        <dbReference type="Proteomes" id="UP000092871"/>
    </source>
</evidence>
<dbReference type="InterPro" id="IPR029058">
    <property type="entry name" value="AB_hydrolase_fold"/>
</dbReference>
<reference evidence="1 4" key="2">
    <citation type="submission" date="2016-06" db="EMBL/GenBank/DDBJ databases">
        <authorList>
            <person name="Kjaerup R.B."/>
            <person name="Dalgaard T.S."/>
            <person name="Juul-Madsen H.R."/>
        </authorList>
    </citation>
    <scope>NUCLEOTIDE SEQUENCE [LARGE SCALE GENOMIC DNA]</scope>
    <source>
        <strain evidence="1 4">CECT 5115</strain>
    </source>
</reference>
<dbReference type="RefSeq" id="WP_139084481.1">
    <property type="nucleotide sequence ID" value="NZ_FLRA01000003.1"/>
</dbReference>
<keyword evidence="3" id="KW-1185">Reference proteome</keyword>
<dbReference type="SUPFAM" id="SSF53474">
    <property type="entry name" value="alpha/beta-Hydrolases"/>
    <property type="match status" value="1"/>
</dbReference>
<dbReference type="Proteomes" id="UP000092840">
    <property type="component" value="Unassembled WGS sequence"/>
</dbReference>
<dbReference type="EMBL" id="FLRA01000003">
    <property type="protein sequence ID" value="SBT16799.1"/>
    <property type="molecule type" value="Genomic_DNA"/>
</dbReference>
<dbReference type="AlphaFoldDB" id="A0A1C3JP32"/>
<proteinExistence type="predicted"/>
<accession>A0A1C3JP32</accession>
<evidence type="ECO:0000313" key="1">
    <source>
        <dbReference type="EMBL" id="SBT16799.1"/>
    </source>
</evidence>
<dbReference type="GO" id="GO:0016787">
    <property type="term" value="F:hydrolase activity"/>
    <property type="evidence" value="ECO:0007669"/>
    <property type="project" value="UniProtKB-KW"/>
</dbReference>
<organism evidence="1 4">
    <name type="scientific">Marinomonas gallaica</name>
    <dbReference type="NCBI Taxonomy" id="1806667"/>
    <lineage>
        <taxon>Bacteria</taxon>
        <taxon>Pseudomonadati</taxon>
        <taxon>Pseudomonadota</taxon>
        <taxon>Gammaproteobacteria</taxon>
        <taxon>Oceanospirillales</taxon>
        <taxon>Oceanospirillaceae</taxon>
        <taxon>Marinomonas</taxon>
    </lineage>
</organism>
<gene>
    <name evidence="1" type="ORF">MGA5115_00883</name>
    <name evidence="2" type="ORF">MGA5116_01101</name>
</gene>
<dbReference type="EMBL" id="FLRB01000006">
    <property type="protein sequence ID" value="SBT20515.1"/>
    <property type="molecule type" value="Genomic_DNA"/>
</dbReference>
<reference evidence="2 3" key="1">
    <citation type="submission" date="2016-06" db="EMBL/GenBank/DDBJ databases">
        <authorList>
            <person name="Rodrigo-Torres L."/>
            <person name="Arahal D.R."/>
        </authorList>
    </citation>
    <scope>NUCLEOTIDE SEQUENCE [LARGE SCALE GENOMIC DNA]</scope>
    <source>
        <strain evidence="2 3">CECT 5116</strain>
    </source>
</reference>
<keyword evidence="1" id="KW-0378">Hydrolase</keyword>
<evidence type="ECO:0000313" key="2">
    <source>
        <dbReference type="EMBL" id="SBT20515.1"/>
    </source>
</evidence>
<dbReference type="Gene3D" id="3.40.50.1820">
    <property type="entry name" value="alpha/beta hydrolase"/>
    <property type="match status" value="1"/>
</dbReference>
<dbReference type="Proteomes" id="UP000092871">
    <property type="component" value="Unassembled WGS sequence"/>
</dbReference>
<evidence type="ECO:0000313" key="3">
    <source>
        <dbReference type="Proteomes" id="UP000092840"/>
    </source>
</evidence>
<name>A0A1C3JP32_9GAMM</name>
<dbReference type="OrthoDB" id="8561148at2"/>
<protein>
    <submittedName>
        <fullName evidence="1">Alpha/beta hydrolase family protein</fullName>
    </submittedName>
</protein>